<dbReference type="EMBL" id="UGOD01000001">
    <property type="protein sequence ID" value="STX50177.1"/>
    <property type="molecule type" value="Genomic_DNA"/>
</dbReference>
<organism evidence="1 2">
    <name type="scientific">Legionella busanensis</name>
    <dbReference type="NCBI Taxonomy" id="190655"/>
    <lineage>
        <taxon>Bacteria</taxon>
        <taxon>Pseudomonadati</taxon>
        <taxon>Pseudomonadota</taxon>
        <taxon>Gammaproteobacteria</taxon>
        <taxon>Legionellales</taxon>
        <taxon>Legionellaceae</taxon>
        <taxon>Legionella</taxon>
    </lineage>
</organism>
<evidence type="ECO:0000313" key="2">
    <source>
        <dbReference type="Proteomes" id="UP000254794"/>
    </source>
</evidence>
<dbReference type="RefSeq" id="WP_115329757.1">
    <property type="nucleotide sequence ID" value="NZ_CAAAHP010000015.1"/>
</dbReference>
<keyword evidence="2" id="KW-1185">Reference proteome</keyword>
<proteinExistence type="predicted"/>
<reference evidence="1 2" key="1">
    <citation type="submission" date="2018-06" db="EMBL/GenBank/DDBJ databases">
        <authorList>
            <consortium name="Pathogen Informatics"/>
            <person name="Doyle S."/>
        </authorList>
    </citation>
    <scope>NUCLEOTIDE SEQUENCE [LARGE SCALE GENOMIC DNA]</scope>
    <source>
        <strain evidence="1 2">NCTC13316</strain>
    </source>
</reference>
<protein>
    <submittedName>
        <fullName evidence="1">Legionella vir region protein</fullName>
    </submittedName>
</protein>
<dbReference type="AlphaFoldDB" id="A0A378JGQ4"/>
<sequence length="113" mass="13878">MNAKRINRLFLQFGAFYGQLWRNQLKEENFIKFMKQQWQEALCEIDDRTFELAIKECRTNREFPPTLPQFVDMCRDIKRRHNFIRRVEKERPRNLEVAAFNLAKIKQQLNMKL</sequence>
<evidence type="ECO:0000313" key="1">
    <source>
        <dbReference type="EMBL" id="STX50177.1"/>
    </source>
</evidence>
<dbReference type="OrthoDB" id="5642546at2"/>
<dbReference type="Proteomes" id="UP000254794">
    <property type="component" value="Unassembled WGS sequence"/>
</dbReference>
<accession>A0A378JGQ4</accession>
<gene>
    <name evidence="1" type="primary">lvrB3</name>
    <name evidence="1" type="ORF">NCTC13316_00244</name>
</gene>
<name>A0A378JGQ4_9GAMM</name>